<dbReference type="EMBL" id="PNEN01000456">
    <property type="protein sequence ID" value="PPJ58441.1"/>
    <property type="molecule type" value="Genomic_DNA"/>
</dbReference>
<evidence type="ECO:0000256" key="1">
    <source>
        <dbReference type="SAM" id="MobiDB-lite"/>
    </source>
</evidence>
<organism evidence="2 3">
    <name type="scientific">Cercospora berteroae</name>
    <dbReference type="NCBI Taxonomy" id="357750"/>
    <lineage>
        <taxon>Eukaryota</taxon>
        <taxon>Fungi</taxon>
        <taxon>Dikarya</taxon>
        <taxon>Ascomycota</taxon>
        <taxon>Pezizomycotina</taxon>
        <taxon>Dothideomycetes</taxon>
        <taxon>Dothideomycetidae</taxon>
        <taxon>Mycosphaerellales</taxon>
        <taxon>Mycosphaerellaceae</taxon>
        <taxon>Cercospora</taxon>
    </lineage>
</organism>
<evidence type="ECO:0000313" key="3">
    <source>
        <dbReference type="Proteomes" id="UP000237631"/>
    </source>
</evidence>
<dbReference type="InterPro" id="IPR027417">
    <property type="entry name" value="P-loop_NTPase"/>
</dbReference>
<gene>
    <name evidence="2" type="ORF">CBER1_08361</name>
</gene>
<dbReference type="OrthoDB" id="439792at2759"/>
<accession>A0A2S6CFF2</accession>
<proteinExistence type="predicted"/>
<dbReference type="Gene3D" id="3.40.50.300">
    <property type="entry name" value="P-loop containing nucleotide triphosphate hydrolases"/>
    <property type="match status" value="2"/>
</dbReference>
<keyword evidence="3" id="KW-1185">Reference proteome</keyword>
<reference evidence="3" key="1">
    <citation type="journal article" date="2017" name="bioRxiv">
        <title>Conservation of a gene cluster reveals novel cercosporin biosynthetic mechanisms and extends production to the genus Colletotrichum.</title>
        <authorList>
            <person name="de Jonge R."/>
            <person name="Ebert M.K."/>
            <person name="Huitt-Roehl C.R."/>
            <person name="Pal P."/>
            <person name="Suttle J.C."/>
            <person name="Spanner R.E."/>
            <person name="Neubauer J.D."/>
            <person name="Jurick W.M.II."/>
            <person name="Stott K.A."/>
            <person name="Secor G.A."/>
            <person name="Thomma B.P.H.J."/>
            <person name="Van de Peer Y."/>
            <person name="Townsend C.A."/>
            <person name="Bolton M.D."/>
        </authorList>
    </citation>
    <scope>NUCLEOTIDE SEQUENCE [LARGE SCALE GENOMIC DNA]</scope>
    <source>
        <strain evidence="3">CBS538.71</strain>
    </source>
</reference>
<dbReference type="AlphaFoldDB" id="A0A2S6CFF2"/>
<evidence type="ECO:0000313" key="2">
    <source>
        <dbReference type="EMBL" id="PPJ58441.1"/>
    </source>
</evidence>
<dbReference type="SUPFAM" id="SSF52540">
    <property type="entry name" value="P-loop containing nucleoside triphosphate hydrolases"/>
    <property type="match status" value="1"/>
</dbReference>
<sequence length="225" mass="24995">MLPIILLLGPCGIGKGTFAKLLIQSHNYIHHLSCGDWLRSQTLSPILGVSSPKMNDYVALDFDIPQAWLIASYGPEWKERAPPALVLYVCGKRNESTPAKIILQRFLSRSRGNDDIQTFERRLRRFEKGSPAVIEKYRSLGKLVEVEAMGTPGEVYRKVMSALKGHKVWRVISSNTEQLASRTHQTRLPSVATKPERSRAKKLSPIVAKGFSGSGFVSAPIESPV</sequence>
<comment type="caution">
    <text evidence="2">The sequence shown here is derived from an EMBL/GenBank/DDBJ whole genome shotgun (WGS) entry which is preliminary data.</text>
</comment>
<evidence type="ECO:0008006" key="4">
    <source>
        <dbReference type="Google" id="ProtNLM"/>
    </source>
</evidence>
<name>A0A2S6CFF2_9PEZI</name>
<feature type="region of interest" description="Disordered" evidence="1">
    <location>
        <begin position="180"/>
        <end position="199"/>
    </location>
</feature>
<dbReference type="STRING" id="357750.A0A2S6CFF2"/>
<protein>
    <recommendedName>
        <fullName evidence="4">Adenylate kinase active site lid domain-containing protein</fullName>
    </recommendedName>
</protein>
<dbReference type="Proteomes" id="UP000237631">
    <property type="component" value="Unassembled WGS sequence"/>
</dbReference>